<keyword evidence="1 8" id="KW-0645">Protease</keyword>
<organism evidence="11 12">
    <name type="scientific">Motilimonas cestriensis</name>
    <dbReference type="NCBI Taxonomy" id="2742685"/>
    <lineage>
        <taxon>Bacteria</taxon>
        <taxon>Pseudomonadati</taxon>
        <taxon>Pseudomonadota</taxon>
        <taxon>Gammaproteobacteria</taxon>
        <taxon>Alteromonadales</taxon>
        <taxon>Alteromonadales genera incertae sedis</taxon>
        <taxon>Motilimonas</taxon>
    </lineage>
</organism>
<keyword evidence="5 8" id="KW-0378">Hydrolase</keyword>
<comment type="similarity">
    <text evidence="8">Belongs to the peptidase M48 family. BepA subfamily.</text>
</comment>
<accession>A0ABS8W3A2</accession>
<evidence type="ECO:0000256" key="1">
    <source>
        <dbReference type="ARBA" id="ARBA00022670"/>
    </source>
</evidence>
<evidence type="ECO:0000256" key="7">
    <source>
        <dbReference type="ARBA" id="ARBA00023049"/>
    </source>
</evidence>
<protein>
    <recommendedName>
        <fullName evidence="8">Putative beta-barrel assembly-enhancing protease</fullName>
        <ecNumber evidence="8">3.4.-.-</ecNumber>
    </recommendedName>
</protein>
<feature type="domain" description="Peptidase M48" evidence="10">
    <location>
        <begin position="69"/>
        <end position="253"/>
    </location>
</feature>
<dbReference type="Gene3D" id="3.30.2010.10">
    <property type="entry name" value="Metalloproteases ('zincins'), catalytic domain"/>
    <property type="match status" value="1"/>
</dbReference>
<feature type="chain" id="PRO_5044910439" description="Putative beta-barrel assembly-enhancing protease" evidence="8">
    <location>
        <begin position="26"/>
        <end position="481"/>
    </location>
</feature>
<gene>
    <name evidence="11" type="ORF">K6Y31_01095</name>
</gene>
<feature type="signal peptide" evidence="8">
    <location>
        <begin position="1"/>
        <end position="25"/>
    </location>
</feature>
<dbReference type="GO" id="GO:0008237">
    <property type="term" value="F:metallopeptidase activity"/>
    <property type="evidence" value="ECO:0007669"/>
    <property type="project" value="UniProtKB-KW"/>
</dbReference>
<evidence type="ECO:0000256" key="4">
    <source>
        <dbReference type="ARBA" id="ARBA00022764"/>
    </source>
</evidence>
<dbReference type="Gene3D" id="1.25.40.10">
    <property type="entry name" value="Tetratricopeptide repeat domain"/>
    <property type="match status" value="1"/>
</dbReference>
<evidence type="ECO:0000256" key="6">
    <source>
        <dbReference type="ARBA" id="ARBA00022833"/>
    </source>
</evidence>
<dbReference type="PANTHER" id="PTHR22726">
    <property type="entry name" value="METALLOENDOPEPTIDASE OMA1"/>
    <property type="match status" value="1"/>
</dbReference>
<evidence type="ECO:0000256" key="2">
    <source>
        <dbReference type="ARBA" id="ARBA00022723"/>
    </source>
</evidence>
<feature type="active site" evidence="8">
    <location>
        <position position="131"/>
    </location>
</feature>
<feature type="coiled-coil region" evidence="9">
    <location>
        <begin position="340"/>
        <end position="367"/>
    </location>
</feature>
<evidence type="ECO:0000259" key="10">
    <source>
        <dbReference type="Pfam" id="PF01435"/>
    </source>
</evidence>
<dbReference type="InterPro" id="IPR001915">
    <property type="entry name" value="Peptidase_M48"/>
</dbReference>
<reference evidence="11 12" key="1">
    <citation type="journal article" date="2022" name="Environ. Microbiol. Rep.">
        <title>Eco-phylogenetic analyses reveal divergent evolution of vitamin B12 metabolism in the marine bacterial family 'Psychromonadaceae'.</title>
        <authorList>
            <person name="Jin X."/>
            <person name="Yang Y."/>
            <person name="Cao H."/>
            <person name="Gao B."/>
            <person name="Zhao Z."/>
        </authorList>
    </citation>
    <scope>NUCLEOTIDE SEQUENCE [LARGE SCALE GENOMIC DNA]</scope>
    <source>
        <strain evidence="11 12">MKS20</strain>
    </source>
</reference>
<name>A0ABS8W3A2_9GAMM</name>
<keyword evidence="7 8" id="KW-0482">Metalloprotease</keyword>
<feature type="binding site" evidence="8">
    <location>
        <position position="195"/>
    </location>
    <ligand>
        <name>Zn(2+)</name>
        <dbReference type="ChEBI" id="CHEBI:29105"/>
        <note>catalytic</note>
    </ligand>
</feature>
<evidence type="ECO:0000256" key="8">
    <source>
        <dbReference type="HAMAP-Rule" id="MF_00997"/>
    </source>
</evidence>
<dbReference type="Pfam" id="PF01435">
    <property type="entry name" value="Peptidase_M48"/>
    <property type="match status" value="1"/>
</dbReference>
<evidence type="ECO:0000256" key="9">
    <source>
        <dbReference type="SAM" id="Coils"/>
    </source>
</evidence>
<dbReference type="Proteomes" id="UP001201273">
    <property type="component" value="Unassembled WGS sequence"/>
</dbReference>
<keyword evidence="12" id="KW-1185">Reference proteome</keyword>
<proteinExistence type="inferred from homology"/>
<evidence type="ECO:0000313" key="11">
    <source>
        <dbReference type="EMBL" id="MCE2593416.1"/>
    </source>
</evidence>
<dbReference type="InterPro" id="IPR051156">
    <property type="entry name" value="Mito/Outer_Membr_Metalloprot"/>
</dbReference>
<dbReference type="InterPro" id="IPR011990">
    <property type="entry name" value="TPR-like_helical_dom_sf"/>
</dbReference>
<dbReference type="InterPro" id="IPR030873">
    <property type="entry name" value="Protease_BepA"/>
</dbReference>
<dbReference type="PANTHER" id="PTHR22726:SF1">
    <property type="entry name" value="METALLOENDOPEPTIDASE OMA1, MITOCHONDRIAL"/>
    <property type="match status" value="1"/>
</dbReference>
<evidence type="ECO:0000256" key="5">
    <source>
        <dbReference type="ARBA" id="ARBA00022801"/>
    </source>
</evidence>
<dbReference type="InterPro" id="IPR019734">
    <property type="entry name" value="TPR_rpt"/>
</dbReference>
<keyword evidence="4 8" id="KW-0574">Periplasm</keyword>
<dbReference type="SMART" id="SM00028">
    <property type="entry name" value="TPR"/>
    <property type="match status" value="3"/>
</dbReference>
<comment type="caution">
    <text evidence="11">The sequence shown here is derived from an EMBL/GenBank/DDBJ whole genome shotgun (WGS) entry which is preliminary data.</text>
</comment>
<evidence type="ECO:0000313" key="12">
    <source>
        <dbReference type="Proteomes" id="UP001201273"/>
    </source>
</evidence>
<dbReference type="CDD" id="cd07333">
    <property type="entry name" value="M48C_bepA_like"/>
    <property type="match status" value="1"/>
</dbReference>
<comment type="subcellular location">
    <subcellularLocation>
        <location evidence="8">Periplasm</location>
    </subcellularLocation>
</comment>
<keyword evidence="2 8" id="KW-0479">Metal-binding</keyword>
<dbReference type="EC" id="3.4.-.-" evidence="8"/>
<evidence type="ECO:0000256" key="3">
    <source>
        <dbReference type="ARBA" id="ARBA00022729"/>
    </source>
</evidence>
<keyword evidence="6 8" id="KW-0862">Zinc</keyword>
<feature type="active site" description="Proton donor" evidence="8">
    <location>
        <position position="199"/>
    </location>
</feature>
<dbReference type="EMBL" id="JAIMJA010000001">
    <property type="protein sequence ID" value="MCE2593416.1"/>
    <property type="molecule type" value="Genomic_DNA"/>
</dbReference>
<feature type="binding site" evidence="8">
    <location>
        <position position="130"/>
    </location>
    <ligand>
        <name>Zn(2+)</name>
        <dbReference type="ChEBI" id="CHEBI:29105"/>
        <note>catalytic</note>
    </ligand>
</feature>
<comment type="function">
    <text evidence="8">Functions as both a chaperone and a metalloprotease. Maintains the integrity of the outer membrane by promoting either the assembly or the elimination of outer membrane proteins, depending on their folding state.</text>
</comment>
<feature type="binding site" evidence="8">
    <location>
        <position position="134"/>
    </location>
    <ligand>
        <name>Zn(2+)</name>
        <dbReference type="ChEBI" id="CHEBI:29105"/>
        <note>catalytic</note>
    </ligand>
</feature>
<dbReference type="SUPFAM" id="SSF48452">
    <property type="entry name" value="TPR-like"/>
    <property type="match status" value="1"/>
</dbReference>
<dbReference type="HAMAP" id="MF_00997">
    <property type="entry name" value="Protease_BepA"/>
    <property type="match status" value="1"/>
</dbReference>
<keyword evidence="3 8" id="KW-0732">Signal</keyword>
<dbReference type="Pfam" id="PF14559">
    <property type="entry name" value="TPR_19"/>
    <property type="match status" value="1"/>
</dbReference>
<keyword evidence="9" id="KW-0175">Coiled coil</keyword>
<sequence length="481" mass="52929" precursor="true">MFAKSALTSLLSGILLLTSSSATYANLPEIGTAGASALTINKEIQYGKAFSVMARGGLPVVDDPVLVEYINDLGHTLVAHADSVKFPFNFFLIQDNEINAAAFFGGYVKIHTGLFLYADNESQLASVIAHEIAHVTQRHLARMMEAQSRSNPATLAAMAGSLLLTLVSPEAGIAMLQTTVAANMQASINYTRTHEFEADRIGINTLSQSGFDPREMAGFFGKLSAQYRYASKPPQMLLTHPLPETRVAESRNRAAQFPSVKLPASLPYQLAKARIEARYSSMSGNTSLSFFNNQLKNKDYSLEAAALYGKSLALIQMDNYPEADKIIDELLAQSPRNLFYIDVKTDLDNAQNRHQQAIERLAALYKEMPNNSVVVINLINTYMEKKDFAAALTVLDKFLRQQPDNTLAWSMAIKVNQGLGNLGKAYQARAEYLALHGDYKKAINELTSAAAETNNNLDRARIDARIEQFKQAQASLDELRS</sequence>
<comment type="cofactor">
    <cofactor evidence="8">
        <name>Zn(2+)</name>
        <dbReference type="ChEBI" id="CHEBI:29105"/>
    </cofactor>
    <text evidence="8">Binds 1 zinc ion per subunit.</text>
</comment>